<reference evidence="1" key="2">
    <citation type="submission" date="2025-09" db="UniProtKB">
        <authorList>
            <consortium name="EnsemblPlants"/>
        </authorList>
    </citation>
    <scope>IDENTIFICATION</scope>
</reference>
<keyword evidence="2" id="KW-1185">Reference proteome</keyword>
<dbReference type="Proteomes" id="UP001732700">
    <property type="component" value="Chromosome 2A"/>
</dbReference>
<accession>A0ACD5UFH2</accession>
<reference evidence="1" key="1">
    <citation type="submission" date="2021-05" db="EMBL/GenBank/DDBJ databases">
        <authorList>
            <person name="Scholz U."/>
            <person name="Mascher M."/>
            <person name="Fiebig A."/>
        </authorList>
    </citation>
    <scope>NUCLEOTIDE SEQUENCE [LARGE SCALE GENOMIC DNA]</scope>
</reference>
<evidence type="ECO:0000313" key="1">
    <source>
        <dbReference type="EnsemblPlants" id="AVESA.00010b.r2.2AG0242240.1.CDS.1"/>
    </source>
</evidence>
<proteinExistence type="predicted"/>
<name>A0ACD5UFH2_AVESA</name>
<protein>
    <submittedName>
        <fullName evidence="1">Uncharacterized protein</fullName>
    </submittedName>
</protein>
<evidence type="ECO:0000313" key="2">
    <source>
        <dbReference type="Proteomes" id="UP001732700"/>
    </source>
</evidence>
<sequence>MARRRFHCDVYELKIGQLPPACHRPSAASMALRRLVRGLASVPFPRRLHPLPIPDSPGHLRFSTSSTGETKPHFMAEYLVSTCGLSPEAAAKAAPRFSHITSTDRPDVVLAFLRSQGLGKAQVRVIVSRKPALLLSDVDATLSPKFSALRALGLKRAEAARVFALFPSALTYGIHSNLLPRVILWLDLLGSTTLLMKWLAKAWLLKYTVEPLLQNLATLRGVGVPEARLTALVRMQPTIIMQVPAKLKALVGRVEACAGVLPSSGMYTWCLFALHNIGERTFEAKKAVVTRGLGCTDDEFAAMFRRAPCFMFTSEEVLRRKVEFLRTACGVGCVLRNPVLLTFSVDKRMAPRLRAIESLQSRGVVIRKTSLATVVRLSESMFVERYIHKYKEDVPELLELYPESQGQTQVQTG</sequence>
<dbReference type="EnsemblPlants" id="AVESA.00010b.r2.2AG0242240.1">
    <property type="protein sequence ID" value="AVESA.00010b.r2.2AG0242240.1.CDS.1"/>
    <property type="gene ID" value="AVESA.00010b.r2.2AG0242240"/>
</dbReference>
<organism evidence="1 2">
    <name type="scientific">Avena sativa</name>
    <name type="common">Oat</name>
    <dbReference type="NCBI Taxonomy" id="4498"/>
    <lineage>
        <taxon>Eukaryota</taxon>
        <taxon>Viridiplantae</taxon>
        <taxon>Streptophyta</taxon>
        <taxon>Embryophyta</taxon>
        <taxon>Tracheophyta</taxon>
        <taxon>Spermatophyta</taxon>
        <taxon>Magnoliopsida</taxon>
        <taxon>Liliopsida</taxon>
        <taxon>Poales</taxon>
        <taxon>Poaceae</taxon>
        <taxon>BOP clade</taxon>
        <taxon>Pooideae</taxon>
        <taxon>Poodae</taxon>
        <taxon>Poeae</taxon>
        <taxon>Poeae Chloroplast Group 1 (Aveneae type)</taxon>
        <taxon>Aveninae</taxon>
        <taxon>Avena</taxon>
    </lineage>
</organism>